<comment type="caution">
    <text evidence="2">The sequence shown here is derived from an EMBL/GenBank/DDBJ whole genome shotgun (WGS) entry which is preliminary data.</text>
</comment>
<protein>
    <submittedName>
        <fullName evidence="2">Parallel beta-helix repeat protein</fullName>
    </submittedName>
</protein>
<evidence type="ECO:0000313" key="3">
    <source>
        <dbReference type="Proteomes" id="UP001183648"/>
    </source>
</evidence>
<feature type="domain" description="Right handed beta helix" evidence="1">
    <location>
        <begin position="25"/>
        <end position="182"/>
    </location>
</feature>
<dbReference type="Pfam" id="PF13229">
    <property type="entry name" value="Beta_helix"/>
    <property type="match status" value="1"/>
</dbReference>
<keyword evidence="3" id="KW-1185">Reference proteome</keyword>
<evidence type="ECO:0000313" key="2">
    <source>
        <dbReference type="EMBL" id="MDR7360614.1"/>
    </source>
</evidence>
<evidence type="ECO:0000259" key="1">
    <source>
        <dbReference type="Pfam" id="PF13229"/>
    </source>
</evidence>
<proteinExistence type="predicted"/>
<dbReference type="InterPro" id="IPR012334">
    <property type="entry name" value="Pectin_lyas_fold"/>
</dbReference>
<dbReference type="EMBL" id="JAVDYG010000001">
    <property type="protein sequence ID" value="MDR7360614.1"/>
    <property type="molecule type" value="Genomic_DNA"/>
</dbReference>
<organism evidence="2 3">
    <name type="scientific">Nocardioides marmoribigeumensis</name>
    <dbReference type="NCBI Taxonomy" id="433649"/>
    <lineage>
        <taxon>Bacteria</taxon>
        <taxon>Bacillati</taxon>
        <taxon>Actinomycetota</taxon>
        <taxon>Actinomycetes</taxon>
        <taxon>Propionibacteriales</taxon>
        <taxon>Nocardioidaceae</taxon>
        <taxon>Nocardioides</taxon>
    </lineage>
</organism>
<dbReference type="Gene3D" id="2.160.20.10">
    <property type="entry name" value="Single-stranded right-handed beta-helix, Pectin lyase-like"/>
    <property type="match status" value="1"/>
</dbReference>
<name>A0ABU2BRK8_9ACTN</name>
<sequence length="273" mass="27585">MLTSGATAPTVYALSTNLTCPTGNAITVRGQDIVLDLKGRTLTGAGQGNGVLIDLDSSNVEVRNGTVRGFQYGVRIDTATLNRVWNLTLTGNQRGMDIANAGRNVLERNQITANRGDGIRFGGAGSRDNTARQNVISGNVWGVHVADGGIDNTVTQNQVSSSGNFGISVSGGSSGTTVSRNVVTDSGQEGILIVSNAGGGTVVGQNSVSGSAWDGIRVGTVDAPLPDAVVVQNTSTYNGFLGINAPGVTDGGGNVAYGNGNTLQCLGVVCSAG</sequence>
<reference evidence="2 3" key="1">
    <citation type="submission" date="2023-07" db="EMBL/GenBank/DDBJ databases">
        <title>Sequencing the genomes of 1000 actinobacteria strains.</title>
        <authorList>
            <person name="Klenk H.-P."/>
        </authorList>
    </citation>
    <scope>NUCLEOTIDE SEQUENCE [LARGE SCALE GENOMIC DNA]</scope>
    <source>
        <strain evidence="2 3">DSM 19426</strain>
    </source>
</reference>
<dbReference type="SUPFAM" id="SSF51126">
    <property type="entry name" value="Pectin lyase-like"/>
    <property type="match status" value="1"/>
</dbReference>
<accession>A0ABU2BRK8</accession>
<dbReference type="NCBIfam" id="TIGR03804">
    <property type="entry name" value="para_beta_helix"/>
    <property type="match status" value="1"/>
</dbReference>
<gene>
    <name evidence="2" type="ORF">J2S63_000167</name>
</gene>
<dbReference type="RefSeq" id="WP_344117056.1">
    <property type="nucleotide sequence ID" value="NZ_BAAAPS010000011.1"/>
</dbReference>
<dbReference type="SMART" id="SM00710">
    <property type="entry name" value="PbH1"/>
    <property type="match status" value="7"/>
</dbReference>
<dbReference type="InterPro" id="IPR022441">
    <property type="entry name" value="Para_beta_helix_rpt-2"/>
</dbReference>
<dbReference type="InterPro" id="IPR039448">
    <property type="entry name" value="Beta_helix"/>
</dbReference>
<dbReference type="InterPro" id="IPR011050">
    <property type="entry name" value="Pectin_lyase_fold/virulence"/>
</dbReference>
<dbReference type="Proteomes" id="UP001183648">
    <property type="component" value="Unassembled WGS sequence"/>
</dbReference>
<dbReference type="InterPro" id="IPR006626">
    <property type="entry name" value="PbH1"/>
</dbReference>